<protein>
    <submittedName>
        <fullName evidence="1">Uncharacterized protein</fullName>
    </submittedName>
</protein>
<dbReference type="GeneID" id="85386673"/>
<dbReference type="RefSeq" id="XP_060363573.1">
    <property type="nucleotide sequence ID" value="XM_060502774.1"/>
</dbReference>
<sequence>MRGNVRWIGDESRNPTSKVRILDGEAQTRRLSWALSHSRGGQTGMRLWESATKLTKDEGCAPRLRRKVGQMHLPSEAQLNTHGNSFPSARKAERGRKFIGPDVMFSFSARQAVGQGRTGQQETRSTLARLENIGKRQQVADRQRSLICCKSYMSCALWGADFDVQPAASKTAGGISCISCEARTVFVHPDHLRNKDLEGQYLTT</sequence>
<evidence type="ECO:0000313" key="2">
    <source>
        <dbReference type="Proteomes" id="UP001244207"/>
    </source>
</evidence>
<accession>A0AAD8UL31</accession>
<gene>
    <name evidence="1" type="ORF">BDZ83DRAFT_389004</name>
</gene>
<comment type="caution">
    <text evidence="1">The sequence shown here is derived from an EMBL/GenBank/DDBJ whole genome shotgun (WGS) entry which is preliminary data.</text>
</comment>
<name>A0AAD8UL31_GLOAC</name>
<keyword evidence="2" id="KW-1185">Reference proteome</keyword>
<organism evidence="1 2">
    <name type="scientific">Glomerella acutata</name>
    <name type="common">Colletotrichum acutatum</name>
    <dbReference type="NCBI Taxonomy" id="27357"/>
    <lineage>
        <taxon>Eukaryota</taxon>
        <taxon>Fungi</taxon>
        <taxon>Dikarya</taxon>
        <taxon>Ascomycota</taxon>
        <taxon>Pezizomycotina</taxon>
        <taxon>Sordariomycetes</taxon>
        <taxon>Hypocreomycetidae</taxon>
        <taxon>Glomerellales</taxon>
        <taxon>Glomerellaceae</taxon>
        <taxon>Colletotrichum</taxon>
        <taxon>Colletotrichum acutatum species complex</taxon>
    </lineage>
</organism>
<dbReference type="EMBL" id="JAHMHS010000064">
    <property type="protein sequence ID" value="KAK1723518.1"/>
    <property type="molecule type" value="Genomic_DNA"/>
</dbReference>
<dbReference type="AlphaFoldDB" id="A0AAD8UL31"/>
<reference evidence="1" key="1">
    <citation type="submission" date="2021-12" db="EMBL/GenBank/DDBJ databases">
        <title>Comparative genomics, transcriptomics and evolutionary studies reveal genomic signatures of adaptation to plant cell wall in hemibiotrophic fungi.</title>
        <authorList>
            <consortium name="DOE Joint Genome Institute"/>
            <person name="Baroncelli R."/>
            <person name="Diaz J.F."/>
            <person name="Benocci T."/>
            <person name="Peng M."/>
            <person name="Battaglia E."/>
            <person name="Haridas S."/>
            <person name="Andreopoulos W."/>
            <person name="Labutti K."/>
            <person name="Pangilinan J."/>
            <person name="Floch G.L."/>
            <person name="Makela M.R."/>
            <person name="Henrissat B."/>
            <person name="Grigoriev I.V."/>
            <person name="Crouch J.A."/>
            <person name="De Vries R.P."/>
            <person name="Sukno S.A."/>
            <person name="Thon M.R."/>
        </authorList>
    </citation>
    <scope>NUCLEOTIDE SEQUENCE</scope>
    <source>
        <strain evidence="1">CBS 112980</strain>
    </source>
</reference>
<evidence type="ECO:0000313" key="1">
    <source>
        <dbReference type="EMBL" id="KAK1723518.1"/>
    </source>
</evidence>
<dbReference type="Proteomes" id="UP001244207">
    <property type="component" value="Unassembled WGS sequence"/>
</dbReference>
<proteinExistence type="predicted"/>